<dbReference type="Proteomes" id="UP000675881">
    <property type="component" value="Chromosome 1"/>
</dbReference>
<evidence type="ECO:0000256" key="2">
    <source>
        <dbReference type="ARBA" id="ARBA00022737"/>
    </source>
</evidence>
<dbReference type="SUPFAM" id="SSF47473">
    <property type="entry name" value="EF-hand"/>
    <property type="match status" value="1"/>
</dbReference>
<dbReference type="OrthoDB" id="426654at2759"/>
<proteinExistence type="predicted"/>
<protein>
    <submittedName>
        <fullName evidence="5">PPP3R</fullName>
    </submittedName>
</protein>
<feature type="domain" description="EF-hand" evidence="4">
    <location>
        <begin position="19"/>
        <end position="54"/>
    </location>
</feature>
<dbReference type="InterPro" id="IPR018247">
    <property type="entry name" value="EF_Hand_1_Ca_BS"/>
</dbReference>
<dbReference type="Gene3D" id="1.10.238.10">
    <property type="entry name" value="EF-hand"/>
    <property type="match status" value="1"/>
</dbReference>
<organism evidence="5 6">
    <name type="scientific">Lepeophtheirus salmonis</name>
    <name type="common">Salmon louse</name>
    <name type="synonym">Caligus salmonis</name>
    <dbReference type="NCBI Taxonomy" id="72036"/>
    <lineage>
        <taxon>Eukaryota</taxon>
        <taxon>Metazoa</taxon>
        <taxon>Ecdysozoa</taxon>
        <taxon>Arthropoda</taxon>
        <taxon>Crustacea</taxon>
        <taxon>Multicrustacea</taxon>
        <taxon>Hexanauplia</taxon>
        <taxon>Copepoda</taxon>
        <taxon>Siphonostomatoida</taxon>
        <taxon>Caligidae</taxon>
        <taxon>Lepeophtheirus</taxon>
    </lineage>
</organism>
<dbReference type="SMART" id="SM00054">
    <property type="entry name" value="EFh"/>
    <property type="match status" value="2"/>
</dbReference>
<dbReference type="PANTHER" id="PTHR45942">
    <property type="entry name" value="PROTEIN PHOSPATASE 3 REGULATORY SUBUNIT B ALPHA ISOFORM TYPE 1"/>
    <property type="match status" value="1"/>
</dbReference>
<accession>A0A7R8CBY4</accession>
<dbReference type="PROSITE" id="PS50222">
    <property type="entry name" value="EF_HAND_2"/>
    <property type="match status" value="2"/>
</dbReference>
<sequence>MGNGTSMPDVDGFSREEISRLEKLKRVVAVMDSDLSGEVDFKEFVMGLAQFAIRDYDRKSKLEFIFRIYDMDRDGYISNNELFQVLKNDDWKELNGSTASTNQSLETLDKMKKIRTTCTEEFRSGRLGASQSLERDGGTLHIFVKTEERESCCSQKKYQREVAI</sequence>
<evidence type="ECO:0000256" key="1">
    <source>
        <dbReference type="ARBA" id="ARBA00022723"/>
    </source>
</evidence>
<dbReference type="InterPro" id="IPR011992">
    <property type="entry name" value="EF-hand-dom_pair"/>
</dbReference>
<dbReference type="Pfam" id="PF00036">
    <property type="entry name" value="EF-hand_1"/>
    <property type="match status" value="1"/>
</dbReference>
<dbReference type="EMBL" id="HG994580">
    <property type="protein sequence ID" value="CAF2762798.1"/>
    <property type="molecule type" value="Genomic_DNA"/>
</dbReference>
<dbReference type="InterPro" id="IPR002048">
    <property type="entry name" value="EF_hand_dom"/>
</dbReference>
<keyword evidence="6" id="KW-1185">Reference proteome</keyword>
<dbReference type="GO" id="GO:0005509">
    <property type="term" value="F:calcium ion binding"/>
    <property type="evidence" value="ECO:0007669"/>
    <property type="project" value="InterPro"/>
</dbReference>
<reference evidence="5" key="1">
    <citation type="submission" date="2021-02" db="EMBL/GenBank/DDBJ databases">
        <authorList>
            <person name="Bekaert M."/>
        </authorList>
    </citation>
    <scope>NUCLEOTIDE SEQUENCE</scope>
    <source>
        <strain evidence="5">IoA-00</strain>
    </source>
</reference>
<keyword evidence="1" id="KW-0479">Metal-binding</keyword>
<evidence type="ECO:0000313" key="5">
    <source>
        <dbReference type="EMBL" id="CAF2762798.1"/>
    </source>
</evidence>
<dbReference type="PROSITE" id="PS00018">
    <property type="entry name" value="EF_HAND_1"/>
    <property type="match status" value="1"/>
</dbReference>
<evidence type="ECO:0000256" key="3">
    <source>
        <dbReference type="ARBA" id="ARBA00022837"/>
    </source>
</evidence>
<keyword evidence="3" id="KW-0106">Calcium</keyword>
<keyword evidence="2" id="KW-0677">Repeat</keyword>
<evidence type="ECO:0000313" key="6">
    <source>
        <dbReference type="Proteomes" id="UP000675881"/>
    </source>
</evidence>
<dbReference type="AlphaFoldDB" id="A0A7R8CBY4"/>
<feature type="domain" description="EF-hand" evidence="4">
    <location>
        <begin position="57"/>
        <end position="92"/>
    </location>
</feature>
<gene>
    <name evidence="5" type="ORF">LSAA_1850</name>
</gene>
<name>A0A7R8CBY4_LEPSM</name>
<evidence type="ECO:0000259" key="4">
    <source>
        <dbReference type="PROSITE" id="PS50222"/>
    </source>
</evidence>